<keyword evidence="1" id="KW-0808">Transferase</keyword>
<dbReference type="PROSITE" id="PS00108">
    <property type="entry name" value="PROTEIN_KINASE_ST"/>
    <property type="match status" value="1"/>
</dbReference>
<dbReference type="EMBL" id="WJIE01000008">
    <property type="protein sequence ID" value="MRG95613.1"/>
    <property type="molecule type" value="Genomic_DNA"/>
</dbReference>
<evidence type="ECO:0000259" key="6">
    <source>
        <dbReference type="PROSITE" id="PS50011"/>
    </source>
</evidence>
<dbReference type="PROSITE" id="PS50011">
    <property type="entry name" value="PROTEIN_KINASE_DOM"/>
    <property type="match status" value="1"/>
</dbReference>
<keyword evidence="3 7" id="KW-0418">Kinase</keyword>
<protein>
    <submittedName>
        <fullName evidence="7">Protein kinase</fullName>
    </submittedName>
</protein>
<keyword evidence="4 5" id="KW-0067">ATP-binding</keyword>
<dbReference type="CDD" id="cd14014">
    <property type="entry name" value="STKc_PknB_like"/>
    <property type="match status" value="1"/>
</dbReference>
<dbReference type="InterPro" id="IPR011990">
    <property type="entry name" value="TPR-like_helical_dom_sf"/>
</dbReference>
<dbReference type="GO" id="GO:0005524">
    <property type="term" value="F:ATP binding"/>
    <property type="evidence" value="ECO:0007669"/>
    <property type="project" value="UniProtKB-UniRule"/>
</dbReference>
<reference evidence="7 8" key="1">
    <citation type="submission" date="2019-10" db="EMBL/GenBank/DDBJ databases">
        <title>A soil myxobacterium in the family Polyangiaceae.</title>
        <authorList>
            <person name="Li Y."/>
            <person name="Wang J."/>
        </authorList>
    </citation>
    <scope>NUCLEOTIDE SEQUENCE [LARGE SCALE GENOMIC DNA]</scope>
    <source>
        <strain evidence="7 8">DSM 14734</strain>
    </source>
</reference>
<comment type="caution">
    <text evidence="7">The sequence shown here is derived from an EMBL/GenBank/DDBJ whole genome shotgun (WGS) entry which is preliminary data.</text>
</comment>
<dbReference type="AlphaFoldDB" id="A0A6N7PUE6"/>
<dbReference type="PANTHER" id="PTHR43289:SF6">
    <property type="entry name" value="SERINE_THREONINE-PROTEIN KINASE NEKL-3"/>
    <property type="match status" value="1"/>
</dbReference>
<dbReference type="PANTHER" id="PTHR43289">
    <property type="entry name" value="MITOGEN-ACTIVATED PROTEIN KINASE KINASE KINASE 20-RELATED"/>
    <property type="match status" value="1"/>
</dbReference>
<accession>A0A6N7PUE6</accession>
<dbReference type="InterPro" id="IPR008271">
    <property type="entry name" value="Ser/Thr_kinase_AS"/>
</dbReference>
<dbReference type="InterPro" id="IPR000719">
    <property type="entry name" value="Prot_kinase_dom"/>
</dbReference>
<evidence type="ECO:0000313" key="7">
    <source>
        <dbReference type="EMBL" id="MRG95613.1"/>
    </source>
</evidence>
<dbReference type="Gene3D" id="3.30.200.20">
    <property type="entry name" value="Phosphorylase Kinase, domain 1"/>
    <property type="match status" value="1"/>
</dbReference>
<evidence type="ECO:0000256" key="3">
    <source>
        <dbReference type="ARBA" id="ARBA00022777"/>
    </source>
</evidence>
<dbReference type="SMART" id="SM00220">
    <property type="entry name" value="S_TKc"/>
    <property type="match status" value="1"/>
</dbReference>
<keyword evidence="2 5" id="KW-0547">Nucleotide-binding</keyword>
<dbReference type="SUPFAM" id="SSF48452">
    <property type="entry name" value="TPR-like"/>
    <property type="match status" value="1"/>
</dbReference>
<dbReference type="Gene3D" id="1.25.40.10">
    <property type="entry name" value="Tetratricopeptide repeat domain"/>
    <property type="match status" value="1"/>
</dbReference>
<dbReference type="RefSeq" id="WP_153822428.1">
    <property type="nucleotide sequence ID" value="NZ_WJIE01000008.1"/>
</dbReference>
<evidence type="ECO:0000256" key="1">
    <source>
        <dbReference type="ARBA" id="ARBA00022679"/>
    </source>
</evidence>
<dbReference type="GO" id="GO:0004674">
    <property type="term" value="F:protein serine/threonine kinase activity"/>
    <property type="evidence" value="ECO:0007669"/>
    <property type="project" value="TreeGrafter"/>
</dbReference>
<gene>
    <name evidence="7" type="ORF">GF068_27395</name>
</gene>
<organism evidence="7 8">
    <name type="scientific">Polyangium spumosum</name>
    <dbReference type="NCBI Taxonomy" id="889282"/>
    <lineage>
        <taxon>Bacteria</taxon>
        <taxon>Pseudomonadati</taxon>
        <taxon>Myxococcota</taxon>
        <taxon>Polyangia</taxon>
        <taxon>Polyangiales</taxon>
        <taxon>Polyangiaceae</taxon>
        <taxon>Polyangium</taxon>
    </lineage>
</organism>
<evidence type="ECO:0000313" key="8">
    <source>
        <dbReference type="Proteomes" id="UP000440224"/>
    </source>
</evidence>
<feature type="domain" description="Protein kinase" evidence="6">
    <location>
        <begin position="35"/>
        <end position="293"/>
    </location>
</feature>
<evidence type="ECO:0000256" key="5">
    <source>
        <dbReference type="PROSITE-ProRule" id="PRU10141"/>
    </source>
</evidence>
<dbReference type="InterPro" id="IPR017441">
    <property type="entry name" value="Protein_kinase_ATP_BS"/>
</dbReference>
<dbReference type="PROSITE" id="PS00107">
    <property type="entry name" value="PROTEIN_KINASE_ATP"/>
    <property type="match status" value="1"/>
</dbReference>
<dbReference type="Proteomes" id="UP000440224">
    <property type="component" value="Unassembled WGS sequence"/>
</dbReference>
<dbReference type="Gene3D" id="1.10.510.10">
    <property type="entry name" value="Transferase(Phosphotransferase) domain 1"/>
    <property type="match status" value="1"/>
</dbReference>
<keyword evidence="8" id="KW-1185">Reference proteome</keyword>
<feature type="binding site" evidence="5">
    <location>
        <position position="64"/>
    </location>
    <ligand>
        <name>ATP</name>
        <dbReference type="ChEBI" id="CHEBI:30616"/>
    </ligand>
</feature>
<dbReference type="OrthoDB" id="5481018at2"/>
<evidence type="ECO:0000256" key="2">
    <source>
        <dbReference type="ARBA" id="ARBA00022741"/>
    </source>
</evidence>
<name>A0A6N7PUE6_9BACT</name>
<dbReference type="Pfam" id="PF00069">
    <property type="entry name" value="Pkinase"/>
    <property type="match status" value="1"/>
</dbReference>
<sequence length="852" mass="91833">MTSPASNPTADEAPEVIPVPAKETLPIGRVLAGRYEIRARLGAGGMGAVYRAHDHELDEDVALKVVLPERLDEPKTLERLRAEVKIARKITHPNVCRVFDLAEDAGLFFLTMELIEGSTLRELIAAGAIAPARALDLLQQVTDGVAAAHEAGIVHHDLKPENVLLRRDDRCVVADFGLARGPENSQSVAGSGFAGTPAYMSPEQVRAEPIDVRSDVFTLGILGFELLTGKSPFAAPSMSAVTTAIVGTSPPPLVVPGLPEGTRKPIEAVLRKALEKQREDRFAHAGELAAALSRARASGSRWWRLARVVLGLVGLLFVLTLLPRGDIREWRPFSSDEPEADAKDSAPEDARPAIAVLPFENLTGDPAWDGLAKSAPEALRGGMRAMRGARLVDEADLDREEARDAGVTFWVRGSVQRVGARIRLSAQLEPLDADAGAAPGQPIEIDGVEADTTGALEALRVRALDEARFFVRALERRRRALRGTSVAAAREKLLVYEAMSGPAPRPGTFDTGLALLDEALAADPAYVPAIVARAHLQWQGAGKGTDAERMARALDALDRAVQLAPSDGLAHETRCRVARGAVELVDRPTDHEFDRAVEACNLALRADPASAEARIALAKLEDRRCRDEEAMRWLEESVELDRTVSGKALEHLVSLALQNDRLAIADRTSAQLVAFQEEERRLGPAALGRRAGQPAVRGAYFFRGVTLLRLGEASEAAEAFRREMADVTASRSDTWAEAASIRGLLRIAEQKHEAPAAELVRRLDRIEAGFRGKGDGAARILVSAYSFVDPAAALPWIESSIVGEGCEAAVDRATAYQAAKKLDEARRSLSACKDGFAWERSCVEALRPMLGP</sequence>
<evidence type="ECO:0000256" key="4">
    <source>
        <dbReference type="ARBA" id="ARBA00022840"/>
    </source>
</evidence>
<dbReference type="InterPro" id="IPR011009">
    <property type="entry name" value="Kinase-like_dom_sf"/>
</dbReference>
<dbReference type="SUPFAM" id="SSF56112">
    <property type="entry name" value="Protein kinase-like (PK-like)"/>
    <property type="match status" value="1"/>
</dbReference>
<proteinExistence type="predicted"/>